<sequence>MSGTERTAVVLLSGGLDSATALAMAQSEGFMPYALSFRYGQRHEVELEAAKRVAASLGAVRHEITQIDLSMFGSSALTADIAVPKDRPASEISQGIPVTYVPARNTIFLSFALAWAEVLGASDVFIGVNALDYSGYPDCRPEYIEAYERLANLATKAGVEGHQRLRIHTPLISLSKAEIIRAGLTLGVNYGITLSCYDPSPLGEACGHCDSCQLRLKGFREAGAKDPARYRAE</sequence>
<feature type="binding site" evidence="11">
    <location>
        <position position="196"/>
    </location>
    <ligand>
        <name>Zn(2+)</name>
        <dbReference type="ChEBI" id="CHEBI:29105"/>
    </ligand>
</feature>
<dbReference type="RefSeq" id="WP_044185091.1">
    <property type="nucleotide sequence ID" value="NZ_JMCB01000003.1"/>
</dbReference>
<dbReference type="SUPFAM" id="SSF52402">
    <property type="entry name" value="Adenine nucleotide alpha hydrolases-like"/>
    <property type="match status" value="1"/>
</dbReference>
<evidence type="ECO:0000313" key="13">
    <source>
        <dbReference type="Proteomes" id="UP000028725"/>
    </source>
</evidence>
<evidence type="ECO:0000313" key="12">
    <source>
        <dbReference type="EMBL" id="KFE70249.1"/>
    </source>
</evidence>
<dbReference type="GO" id="GO:0008270">
    <property type="term" value="F:zinc ion binding"/>
    <property type="evidence" value="ECO:0007669"/>
    <property type="project" value="UniProtKB-UniRule"/>
</dbReference>
<evidence type="ECO:0000256" key="7">
    <source>
        <dbReference type="ARBA" id="ARBA00022840"/>
    </source>
</evidence>
<evidence type="ECO:0000256" key="10">
    <source>
        <dbReference type="ARBA" id="ARBA00047890"/>
    </source>
</evidence>
<dbReference type="Gene3D" id="3.40.50.620">
    <property type="entry name" value="HUPs"/>
    <property type="match status" value="1"/>
</dbReference>
<evidence type="ECO:0000256" key="1">
    <source>
        <dbReference type="ARBA" id="ARBA00005061"/>
    </source>
</evidence>
<dbReference type="EMBL" id="JMCB01000003">
    <property type="protein sequence ID" value="KFE70249.1"/>
    <property type="molecule type" value="Genomic_DNA"/>
</dbReference>
<dbReference type="UniPathway" id="UPA00391"/>
<keyword evidence="6 11" id="KW-0862">Zinc</keyword>
<dbReference type="NCBIfam" id="TIGR00364">
    <property type="entry name" value="7-cyano-7-deazaguanine synthase QueC"/>
    <property type="match status" value="1"/>
</dbReference>
<comment type="function">
    <text evidence="11">Catalyzes the ATP-dependent conversion of 7-carboxy-7-deazaguanine (CDG) to 7-cyano-7-deazaguanine (preQ(0)).</text>
</comment>
<feature type="binding site" evidence="11">
    <location>
        <position position="206"/>
    </location>
    <ligand>
        <name>Zn(2+)</name>
        <dbReference type="ChEBI" id="CHEBI:29105"/>
    </ligand>
</feature>
<keyword evidence="13" id="KW-1185">Reference proteome</keyword>
<evidence type="ECO:0000256" key="11">
    <source>
        <dbReference type="HAMAP-Rule" id="MF_01633"/>
    </source>
</evidence>
<proteinExistence type="inferred from homology"/>
<dbReference type="PIRSF" id="PIRSF006293">
    <property type="entry name" value="ExsB"/>
    <property type="match status" value="1"/>
</dbReference>
<keyword evidence="4 11" id="KW-0547">Nucleotide-binding</keyword>
<comment type="cofactor">
    <cofactor evidence="11">
        <name>Zn(2+)</name>
        <dbReference type="ChEBI" id="CHEBI:29105"/>
    </cofactor>
    <text evidence="11">Binds 1 zinc ion per subunit.</text>
</comment>
<dbReference type="Proteomes" id="UP000028725">
    <property type="component" value="Unassembled WGS sequence"/>
</dbReference>
<feature type="binding site" evidence="11">
    <location>
        <begin position="12"/>
        <end position="22"/>
    </location>
    <ligand>
        <name>ATP</name>
        <dbReference type="ChEBI" id="CHEBI:30616"/>
    </ligand>
</feature>
<evidence type="ECO:0000256" key="4">
    <source>
        <dbReference type="ARBA" id="ARBA00022741"/>
    </source>
</evidence>
<dbReference type="EC" id="6.3.4.20" evidence="9 11"/>
<dbReference type="PATRIC" id="fig|394096.3.peg.1773"/>
<organism evidence="12 13">
    <name type="scientific">Hyalangium minutum</name>
    <dbReference type="NCBI Taxonomy" id="394096"/>
    <lineage>
        <taxon>Bacteria</taxon>
        <taxon>Pseudomonadati</taxon>
        <taxon>Myxococcota</taxon>
        <taxon>Myxococcia</taxon>
        <taxon>Myxococcales</taxon>
        <taxon>Cystobacterineae</taxon>
        <taxon>Archangiaceae</taxon>
        <taxon>Hyalangium</taxon>
    </lineage>
</organism>
<keyword evidence="7 11" id="KW-0067">ATP-binding</keyword>
<dbReference type="CDD" id="cd01995">
    <property type="entry name" value="QueC-like"/>
    <property type="match status" value="1"/>
</dbReference>
<evidence type="ECO:0000256" key="5">
    <source>
        <dbReference type="ARBA" id="ARBA00022785"/>
    </source>
</evidence>
<evidence type="ECO:0000256" key="6">
    <source>
        <dbReference type="ARBA" id="ARBA00022833"/>
    </source>
</evidence>
<dbReference type="GO" id="GO:0016879">
    <property type="term" value="F:ligase activity, forming carbon-nitrogen bonds"/>
    <property type="evidence" value="ECO:0007669"/>
    <property type="project" value="UniProtKB-UniRule"/>
</dbReference>
<reference evidence="12 13" key="1">
    <citation type="submission" date="2014-04" db="EMBL/GenBank/DDBJ databases">
        <title>Genome assembly of Hyalangium minutum DSM 14724.</title>
        <authorList>
            <person name="Sharma G."/>
            <person name="Subramanian S."/>
        </authorList>
    </citation>
    <scope>NUCLEOTIDE SEQUENCE [LARGE SCALE GENOMIC DNA]</scope>
    <source>
        <strain evidence="12 13">DSM 14724</strain>
    </source>
</reference>
<dbReference type="PANTHER" id="PTHR42914">
    <property type="entry name" value="7-CYANO-7-DEAZAGUANINE SYNTHASE"/>
    <property type="match status" value="1"/>
</dbReference>
<evidence type="ECO:0000256" key="3">
    <source>
        <dbReference type="ARBA" id="ARBA00022723"/>
    </source>
</evidence>
<dbReference type="GO" id="GO:0005524">
    <property type="term" value="F:ATP binding"/>
    <property type="evidence" value="ECO:0007669"/>
    <property type="project" value="UniProtKB-UniRule"/>
</dbReference>
<keyword evidence="5 11" id="KW-0671">Queuosine biosynthesis</keyword>
<dbReference type="AlphaFoldDB" id="A0A085WRD6"/>
<evidence type="ECO:0000256" key="2">
    <source>
        <dbReference type="ARBA" id="ARBA00022598"/>
    </source>
</evidence>
<feature type="binding site" evidence="11">
    <location>
        <position position="212"/>
    </location>
    <ligand>
        <name>Zn(2+)</name>
        <dbReference type="ChEBI" id="CHEBI:29105"/>
    </ligand>
</feature>
<keyword evidence="2 11" id="KW-0436">Ligase</keyword>
<comment type="caution">
    <text evidence="12">The sequence shown here is derived from an EMBL/GenBank/DDBJ whole genome shotgun (WGS) entry which is preliminary data.</text>
</comment>
<name>A0A085WRD6_9BACT</name>
<comment type="catalytic activity">
    <reaction evidence="10 11">
        <text>7-carboxy-7-carbaguanine + NH4(+) + 2 ATP = 7-cyano-7-carbaguanine + 2 AMP + 2 diphosphate + 2 H(+)</text>
        <dbReference type="Rhea" id="RHEA:27982"/>
        <dbReference type="ChEBI" id="CHEBI:15378"/>
        <dbReference type="ChEBI" id="CHEBI:28938"/>
        <dbReference type="ChEBI" id="CHEBI:30616"/>
        <dbReference type="ChEBI" id="CHEBI:33019"/>
        <dbReference type="ChEBI" id="CHEBI:45075"/>
        <dbReference type="ChEBI" id="CHEBI:61036"/>
        <dbReference type="ChEBI" id="CHEBI:456215"/>
        <dbReference type="EC" id="6.3.4.20"/>
    </reaction>
</comment>
<comment type="similarity">
    <text evidence="8 11">Belongs to the QueC family.</text>
</comment>
<evidence type="ECO:0000256" key="9">
    <source>
        <dbReference type="ARBA" id="ARBA00039149"/>
    </source>
</evidence>
<dbReference type="Pfam" id="PF06508">
    <property type="entry name" value="QueC"/>
    <property type="match status" value="1"/>
</dbReference>
<gene>
    <name evidence="11" type="primary">queC</name>
    <name evidence="12" type="ORF">DB31_5291</name>
</gene>
<dbReference type="GO" id="GO:0008616">
    <property type="term" value="P:tRNA queuosine(34) biosynthetic process"/>
    <property type="evidence" value="ECO:0007669"/>
    <property type="project" value="UniProtKB-UniRule"/>
</dbReference>
<protein>
    <recommendedName>
        <fullName evidence="9 11">7-cyano-7-deazaguanine synthase</fullName>
        <ecNumber evidence="9 11">6.3.4.20</ecNumber>
    </recommendedName>
    <alternativeName>
        <fullName evidence="11">7-cyano-7-carbaguanine synthase</fullName>
    </alternativeName>
    <alternativeName>
        <fullName evidence="11">PreQ(0) synthase</fullName>
    </alternativeName>
    <alternativeName>
        <fullName evidence="11">Queuosine biosynthesis protein QueC</fullName>
    </alternativeName>
</protein>
<dbReference type="PANTHER" id="PTHR42914:SF1">
    <property type="entry name" value="7-CYANO-7-DEAZAGUANINE SYNTHASE"/>
    <property type="match status" value="1"/>
</dbReference>
<feature type="binding site" evidence="11">
    <location>
        <position position="209"/>
    </location>
    <ligand>
        <name>Zn(2+)</name>
        <dbReference type="ChEBI" id="CHEBI:29105"/>
    </ligand>
</feature>
<dbReference type="InterPro" id="IPR014729">
    <property type="entry name" value="Rossmann-like_a/b/a_fold"/>
</dbReference>
<accession>A0A085WRD6</accession>
<dbReference type="HAMAP" id="MF_01633">
    <property type="entry name" value="QueC"/>
    <property type="match status" value="1"/>
</dbReference>
<evidence type="ECO:0000256" key="8">
    <source>
        <dbReference type="ARBA" id="ARBA00037993"/>
    </source>
</evidence>
<dbReference type="OrthoDB" id="9789567at2"/>
<dbReference type="InterPro" id="IPR018317">
    <property type="entry name" value="QueC"/>
</dbReference>
<dbReference type="STRING" id="394096.DB31_5291"/>
<comment type="pathway">
    <text evidence="1 11">Purine metabolism; 7-cyano-7-deazaguanine biosynthesis.</text>
</comment>
<keyword evidence="3 11" id="KW-0479">Metal-binding</keyword>